<evidence type="ECO:0000256" key="5">
    <source>
        <dbReference type="ARBA" id="ARBA00023040"/>
    </source>
</evidence>
<dbReference type="GO" id="GO:0004930">
    <property type="term" value="F:G protein-coupled receptor activity"/>
    <property type="evidence" value="ECO:0007669"/>
    <property type="project" value="UniProtKB-KW"/>
</dbReference>
<keyword evidence="4 10" id="KW-1133">Transmembrane helix</keyword>
<evidence type="ECO:0000256" key="2">
    <source>
        <dbReference type="ARBA" id="ARBA00022475"/>
    </source>
</evidence>
<comment type="subcellular location">
    <subcellularLocation>
        <location evidence="1">Cell membrane</location>
        <topology evidence="1">Multi-pass membrane protein</topology>
    </subcellularLocation>
</comment>
<dbReference type="WBParaSite" id="PSAMB.scaffold9175size5261.g32201.t1">
    <property type="protein sequence ID" value="PSAMB.scaffold9175size5261.g32201.t1"/>
    <property type="gene ID" value="PSAMB.scaffold9175size5261.g32201"/>
</dbReference>
<keyword evidence="3 10" id="KW-0812">Transmembrane</keyword>
<feature type="transmembrane region" description="Helical" evidence="10">
    <location>
        <begin position="20"/>
        <end position="37"/>
    </location>
</feature>
<keyword evidence="2" id="KW-1003">Cell membrane</keyword>
<evidence type="ECO:0000259" key="11">
    <source>
        <dbReference type="PROSITE" id="PS50262"/>
    </source>
</evidence>
<evidence type="ECO:0000256" key="1">
    <source>
        <dbReference type="ARBA" id="ARBA00004651"/>
    </source>
</evidence>
<dbReference type="CDD" id="cd00637">
    <property type="entry name" value="7tm_classA_rhodopsin-like"/>
    <property type="match status" value="1"/>
</dbReference>
<dbReference type="InterPro" id="IPR017452">
    <property type="entry name" value="GPCR_Rhodpsn_7TM"/>
</dbReference>
<dbReference type="Proteomes" id="UP000887566">
    <property type="component" value="Unplaced"/>
</dbReference>
<keyword evidence="12" id="KW-1185">Reference proteome</keyword>
<reference evidence="13" key="1">
    <citation type="submission" date="2022-11" db="UniProtKB">
        <authorList>
            <consortium name="WormBaseParasite"/>
        </authorList>
    </citation>
    <scope>IDENTIFICATION</scope>
</reference>
<dbReference type="AlphaFoldDB" id="A0A914XNF0"/>
<feature type="transmembrane region" description="Helical" evidence="10">
    <location>
        <begin position="49"/>
        <end position="71"/>
    </location>
</feature>
<evidence type="ECO:0000256" key="9">
    <source>
        <dbReference type="ARBA" id="ARBA00023224"/>
    </source>
</evidence>
<evidence type="ECO:0000256" key="10">
    <source>
        <dbReference type="SAM" id="Phobius"/>
    </source>
</evidence>
<evidence type="ECO:0000256" key="3">
    <source>
        <dbReference type="ARBA" id="ARBA00022692"/>
    </source>
</evidence>
<evidence type="ECO:0000256" key="8">
    <source>
        <dbReference type="ARBA" id="ARBA00023180"/>
    </source>
</evidence>
<evidence type="ECO:0000313" key="13">
    <source>
        <dbReference type="WBParaSite" id="PSAMB.scaffold9175size5261.g32201.t1"/>
    </source>
</evidence>
<evidence type="ECO:0000256" key="7">
    <source>
        <dbReference type="ARBA" id="ARBA00023170"/>
    </source>
</evidence>
<feature type="transmembrane region" description="Helical" evidence="10">
    <location>
        <begin position="91"/>
        <end position="113"/>
    </location>
</feature>
<name>A0A914XNF0_9BILA</name>
<keyword evidence="6 10" id="KW-0472">Membrane</keyword>
<keyword evidence="5" id="KW-0297">G-protein coupled receptor</keyword>
<sequence length="192" mass="21323">MSSNTTRTFSDYLPQLLNGSPGLIICFGNGLLLLTILKVKSLRKRKEMWMVMGLAMADFLYGLGNCSLALYRIILMILDKERELTTALECIVLPPVFLTYIGSILVALMNGVISIDRYMAVAWPTHYRHLGRAYVFKRLYRFSQCPLSGCPAGLRGPLFWPVVAMRHWAMVDAMGRASAGLSRGPVAGIFAA</sequence>
<dbReference type="InterPro" id="IPR000276">
    <property type="entry name" value="GPCR_Rhodpsn"/>
</dbReference>
<dbReference type="GO" id="GO:0005886">
    <property type="term" value="C:plasma membrane"/>
    <property type="evidence" value="ECO:0007669"/>
    <property type="project" value="UniProtKB-SubCell"/>
</dbReference>
<dbReference type="Pfam" id="PF00001">
    <property type="entry name" value="7tm_1"/>
    <property type="match status" value="1"/>
</dbReference>
<keyword evidence="9" id="KW-0807">Transducer</keyword>
<dbReference type="PANTHER" id="PTHR24246:SF27">
    <property type="entry name" value="ADENOSINE RECEPTOR, ISOFORM A"/>
    <property type="match status" value="1"/>
</dbReference>
<evidence type="ECO:0000256" key="6">
    <source>
        <dbReference type="ARBA" id="ARBA00023136"/>
    </source>
</evidence>
<dbReference type="SUPFAM" id="SSF81321">
    <property type="entry name" value="Family A G protein-coupled receptor-like"/>
    <property type="match status" value="1"/>
</dbReference>
<organism evidence="12 13">
    <name type="scientific">Plectus sambesii</name>
    <dbReference type="NCBI Taxonomy" id="2011161"/>
    <lineage>
        <taxon>Eukaryota</taxon>
        <taxon>Metazoa</taxon>
        <taxon>Ecdysozoa</taxon>
        <taxon>Nematoda</taxon>
        <taxon>Chromadorea</taxon>
        <taxon>Plectida</taxon>
        <taxon>Plectina</taxon>
        <taxon>Plectoidea</taxon>
        <taxon>Plectidae</taxon>
        <taxon>Plectus</taxon>
    </lineage>
</organism>
<feature type="domain" description="G-protein coupled receptors family 1 profile" evidence="11">
    <location>
        <begin position="28"/>
        <end position="128"/>
    </location>
</feature>
<proteinExistence type="predicted"/>
<dbReference type="Gene3D" id="1.20.1070.10">
    <property type="entry name" value="Rhodopsin 7-helix transmembrane proteins"/>
    <property type="match status" value="1"/>
</dbReference>
<keyword evidence="8" id="KW-0325">Glycoprotein</keyword>
<protein>
    <submittedName>
        <fullName evidence="13">G-protein coupled receptors family 1 profile domain-containing protein</fullName>
    </submittedName>
</protein>
<keyword evidence="7" id="KW-0675">Receptor</keyword>
<accession>A0A914XNF0</accession>
<evidence type="ECO:0000313" key="12">
    <source>
        <dbReference type="Proteomes" id="UP000887566"/>
    </source>
</evidence>
<dbReference type="PROSITE" id="PS50262">
    <property type="entry name" value="G_PROTEIN_RECEP_F1_2"/>
    <property type="match status" value="1"/>
</dbReference>
<evidence type="ECO:0000256" key="4">
    <source>
        <dbReference type="ARBA" id="ARBA00022989"/>
    </source>
</evidence>
<dbReference type="PANTHER" id="PTHR24246">
    <property type="entry name" value="OLFACTORY RECEPTOR AND ADENOSINE RECEPTOR"/>
    <property type="match status" value="1"/>
</dbReference>